<evidence type="ECO:0000313" key="4">
    <source>
        <dbReference type="Proteomes" id="UP000180175"/>
    </source>
</evidence>
<protein>
    <submittedName>
        <fullName evidence="2">Uncharacterized protein</fullName>
    </submittedName>
</protein>
<evidence type="ECO:0000313" key="3">
    <source>
        <dbReference type="EMBL" id="QOY34496.1"/>
    </source>
</evidence>
<reference evidence="3 4" key="2">
    <citation type="journal article" date="2017" name="Genome Announc.">
        <title>Draft Genome Sequences of Four Alkaliphilic Bacteria Belonging to the Anaerobacillus Genus.</title>
        <authorList>
            <person name="Bassil N.M."/>
            <person name="Lloyd J.R."/>
        </authorList>
    </citation>
    <scope>NUCLEOTIDE SEQUENCE [LARGE SCALE GENOMIC DNA]</scope>
    <source>
        <strain evidence="3 4">NB2006</strain>
    </source>
</reference>
<accession>A0A1S2L7V4</accession>
<name>A0A1S2L7V4_9BACI</name>
<reference evidence="2 4" key="1">
    <citation type="submission" date="2016-10" db="EMBL/GenBank/DDBJ databases">
        <title>Draft genome sequences of four alkaliphilic bacteria belonging to the Anaerobacillus genus.</title>
        <authorList>
            <person name="Bassil N.M."/>
            <person name="Lloyd J.R."/>
        </authorList>
    </citation>
    <scope>NUCLEOTIDE SEQUENCE [LARGE SCALE GENOMIC DNA]</scope>
    <source>
        <strain evidence="2 4">NB2006</strain>
    </source>
</reference>
<proteinExistence type="predicted"/>
<keyword evidence="4" id="KW-1185">Reference proteome</keyword>
<dbReference type="AlphaFoldDB" id="A0A1S2L7V4"/>
<gene>
    <name evidence="3" type="ORF">AWH56_017445</name>
    <name evidence="2" type="ORF">AWH56_19435</name>
</gene>
<dbReference type="EMBL" id="LQXD01000165">
    <property type="protein sequence ID" value="OIJ08083.1"/>
    <property type="molecule type" value="Genomic_DNA"/>
</dbReference>
<sequence>MFIGSWIINVAISFIAFLFVFIGSLSANTFPTTLFRSCLAFLFFFIFTYFIRWLLMLASKENNLKTEEKADIEESEQGEAIVKDEYTKEDIEKTSQYVKDLINN</sequence>
<keyword evidence="1" id="KW-0472">Membrane</keyword>
<dbReference type="RefSeq" id="WP_071318620.1">
    <property type="nucleotide sequence ID" value="NZ_CP063356.2"/>
</dbReference>
<dbReference type="EMBL" id="CP063356">
    <property type="protein sequence ID" value="QOY34496.1"/>
    <property type="molecule type" value="Genomic_DNA"/>
</dbReference>
<organism evidence="2 4">
    <name type="scientific">Anaerobacillus isosaccharinicus</name>
    <dbReference type="NCBI Taxonomy" id="1532552"/>
    <lineage>
        <taxon>Bacteria</taxon>
        <taxon>Bacillati</taxon>
        <taxon>Bacillota</taxon>
        <taxon>Bacilli</taxon>
        <taxon>Bacillales</taxon>
        <taxon>Bacillaceae</taxon>
        <taxon>Anaerobacillus</taxon>
    </lineage>
</organism>
<reference evidence="3 4" key="3">
    <citation type="journal article" date="2019" name="Int. J. Syst. Evol. Microbiol.">
        <title>Anaerobacillus isosaccharinicus sp. nov., an alkaliphilic bacterium which degrades isosaccharinic acid.</title>
        <authorList>
            <person name="Bassil N.M."/>
            <person name="Lloyd J.R."/>
        </authorList>
    </citation>
    <scope>NUCLEOTIDE SEQUENCE [LARGE SCALE GENOMIC DNA]</scope>
    <source>
        <strain evidence="3 4">NB2006</strain>
    </source>
</reference>
<keyword evidence="1" id="KW-0812">Transmembrane</keyword>
<keyword evidence="1" id="KW-1133">Transmembrane helix</keyword>
<evidence type="ECO:0000256" key="1">
    <source>
        <dbReference type="SAM" id="Phobius"/>
    </source>
</evidence>
<feature type="transmembrane region" description="Helical" evidence="1">
    <location>
        <begin position="7"/>
        <end position="27"/>
    </location>
</feature>
<dbReference type="KEGG" id="aia:AWH56_017445"/>
<dbReference type="Proteomes" id="UP000180175">
    <property type="component" value="Chromosome"/>
</dbReference>
<evidence type="ECO:0000313" key="2">
    <source>
        <dbReference type="EMBL" id="OIJ08083.1"/>
    </source>
</evidence>
<feature type="transmembrane region" description="Helical" evidence="1">
    <location>
        <begin position="33"/>
        <end position="55"/>
    </location>
</feature>
<reference evidence="3" key="4">
    <citation type="submission" date="2020-10" db="EMBL/GenBank/DDBJ databases">
        <authorList>
            <person name="Bassil N.M."/>
            <person name="Lloyd J.R."/>
        </authorList>
    </citation>
    <scope>NUCLEOTIDE SEQUENCE</scope>
    <source>
        <strain evidence="3">NB2006</strain>
    </source>
</reference>
<dbReference type="OrthoDB" id="2969492at2"/>